<evidence type="ECO:0000256" key="1">
    <source>
        <dbReference type="SAM" id="Phobius"/>
    </source>
</evidence>
<evidence type="ECO:0000313" key="3">
    <source>
        <dbReference type="Proteomes" id="UP000269015"/>
    </source>
</evidence>
<protein>
    <recommendedName>
        <fullName evidence="4">Glycosyltransferase RgtA/B/C/D-like domain-containing protein</fullName>
    </recommendedName>
</protein>
<keyword evidence="1" id="KW-1133">Transmembrane helix</keyword>
<feature type="transmembrane region" description="Helical" evidence="1">
    <location>
        <begin position="318"/>
        <end position="336"/>
    </location>
</feature>
<dbReference type="Proteomes" id="UP000269015">
    <property type="component" value="Chromosome"/>
</dbReference>
<feature type="transmembrane region" description="Helical" evidence="1">
    <location>
        <begin position="367"/>
        <end position="384"/>
    </location>
</feature>
<dbReference type="AlphaFoldDB" id="A0AAD1DTU5"/>
<feature type="transmembrane region" description="Helical" evidence="1">
    <location>
        <begin position="212"/>
        <end position="240"/>
    </location>
</feature>
<gene>
    <name evidence="2" type="ORF">EG352_01995</name>
</gene>
<feature type="transmembrane region" description="Helical" evidence="1">
    <location>
        <begin position="252"/>
        <end position="270"/>
    </location>
</feature>
<accession>A0AAD1DTU5</accession>
<name>A0AAD1DTU5_CHRID</name>
<keyword evidence="1" id="KW-0812">Transmembrane</keyword>
<organism evidence="2 3">
    <name type="scientific">Chryseobacterium indologenes</name>
    <name type="common">Flavobacterium indologenes</name>
    <dbReference type="NCBI Taxonomy" id="253"/>
    <lineage>
        <taxon>Bacteria</taxon>
        <taxon>Pseudomonadati</taxon>
        <taxon>Bacteroidota</taxon>
        <taxon>Flavobacteriia</taxon>
        <taxon>Flavobacteriales</taxon>
        <taxon>Weeksellaceae</taxon>
        <taxon>Chryseobacterium group</taxon>
        <taxon>Chryseobacterium</taxon>
    </lineage>
</organism>
<feature type="transmembrane region" description="Helical" evidence="1">
    <location>
        <begin position="140"/>
        <end position="159"/>
    </location>
</feature>
<sequence>MGNYIKVIFMKKKKNLLVFIFSIYVGLMSYYLYTHQYYNTDMEAYMGLIYKVEYPDMKIEEIHHKVYSEIKEKNPDFAGLGPVDPMVKEVAKGESTYYKFLSENPKAYEEELQLFAVKPFYNFINVLFFKLGFKASTSTFLISIIAYALILVLIFCFLIKILKNYTLATIITVLLSLFKPILEASRHASPDSLSCLLLLLSFYTFLIKKNVFYTTIFAMLCVFTRPEYFILYSFLYLLVFFYSDRLVLNKKILSLSYGYLLASFLLIQYFNQVSWSVLFMNQFTRVQLYPLSNPDHFQFADYLQFIKGNIMLEFNASYFPLLLIVLVIILANNFSLRNRKNQVQCLFFVIIYGSVFLRFLIFPSLVNRMMIGFYLLIILSMIYIQNSKVDIFKNTLEHGK</sequence>
<evidence type="ECO:0000313" key="2">
    <source>
        <dbReference type="EMBL" id="AZB16631.1"/>
    </source>
</evidence>
<keyword evidence="1" id="KW-0472">Membrane</keyword>
<reference evidence="2 3" key="1">
    <citation type="submission" date="2018-11" db="EMBL/GenBank/DDBJ databases">
        <title>Proposal to divide the Flavobacteriaceae and reorganize its genera based on Amino Acid Identity values calculated from whole genome sequences.</title>
        <authorList>
            <person name="Nicholson A.C."/>
            <person name="Gulvik C.A."/>
            <person name="Whitney A.M."/>
            <person name="Humrighouse B.W."/>
            <person name="Bell M."/>
            <person name="Holmes B."/>
            <person name="Steigerwalt A.G."/>
            <person name="Villarma A."/>
            <person name="Sheth M."/>
            <person name="Batra D."/>
            <person name="Pryor J."/>
            <person name="Bernardet J.-F."/>
            <person name="Hugo C."/>
            <person name="Kampfer P."/>
            <person name="Newman J."/>
            <person name="McQuiston J.R."/>
        </authorList>
    </citation>
    <scope>NUCLEOTIDE SEQUENCE [LARGE SCALE GENOMIC DNA]</scope>
    <source>
        <strain evidence="2 3">H5559</strain>
    </source>
</reference>
<feature type="transmembrane region" description="Helical" evidence="1">
    <location>
        <begin position="343"/>
        <end position="361"/>
    </location>
</feature>
<dbReference type="EMBL" id="CP033930">
    <property type="protein sequence ID" value="AZB16631.1"/>
    <property type="molecule type" value="Genomic_DNA"/>
</dbReference>
<feature type="transmembrane region" description="Helical" evidence="1">
    <location>
        <begin position="16"/>
        <end position="33"/>
    </location>
</feature>
<evidence type="ECO:0008006" key="4">
    <source>
        <dbReference type="Google" id="ProtNLM"/>
    </source>
</evidence>
<proteinExistence type="predicted"/>